<feature type="region of interest" description="Disordered" evidence="4">
    <location>
        <begin position="528"/>
        <end position="575"/>
    </location>
</feature>
<dbReference type="EMBL" id="JAWWNJ010000038">
    <property type="protein sequence ID" value="KAK7021706.1"/>
    <property type="molecule type" value="Genomic_DNA"/>
</dbReference>
<keyword evidence="1" id="KW-0677">Repeat</keyword>
<dbReference type="InterPro" id="IPR011990">
    <property type="entry name" value="TPR-like_helical_dom_sf"/>
</dbReference>
<dbReference type="InterPro" id="IPR045243">
    <property type="entry name" value="Rna14-like"/>
</dbReference>
<dbReference type="Proteomes" id="UP001362999">
    <property type="component" value="Unassembled WGS sequence"/>
</dbReference>
<keyword evidence="7" id="KW-1185">Reference proteome</keyword>
<feature type="compositionally biased region" description="Pro residues" evidence="4">
    <location>
        <begin position="440"/>
        <end position="455"/>
    </location>
</feature>
<evidence type="ECO:0000256" key="2">
    <source>
        <dbReference type="ARBA" id="ARBA00023242"/>
    </source>
</evidence>
<proteinExistence type="predicted"/>
<reference evidence="6 7" key="1">
    <citation type="journal article" date="2024" name="J Genomics">
        <title>Draft genome sequencing and assembly of Favolaschia claudopus CIRM-BRFM 2984 isolated from oak limbs.</title>
        <authorList>
            <person name="Navarro D."/>
            <person name="Drula E."/>
            <person name="Chaduli D."/>
            <person name="Cazenave R."/>
            <person name="Ahrendt S."/>
            <person name="Wang J."/>
            <person name="Lipzen A."/>
            <person name="Daum C."/>
            <person name="Barry K."/>
            <person name="Grigoriev I.V."/>
            <person name="Favel A."/>
            <person name="Rosso M.N."/>
            <person name="Martin F."/>
        </authorList>
    </citation>
    <scope>NUCLEOTIDE SEQUENCE [LARGE SCALE GENOMIC DNA]</scope>
    <source>
        <strain evidence="6 7">CIRM-BRFM 2984</strain>
    </source>
</reference>
<evidence type="ECO:0000256" key="3">
    <source>
        <dbReference type="RuleBase" id="RU369035"/>
    </source>
</evidence>
<comment type="subcellular location">
    <subcellularLocation>
        <location evidence="3">Nucleus</location>
    </subcellularLocation>
    <subcellularLocation>
        <location evidence="3">Cytoplasm</location>
    </subcellularLocation>
    <text evidence="3">Nucleus and/or cytoplasm.</text>
</comment>
<organism evidence="6 7">
    <name type="scientific">Favolaschia claudopus</name>
    <dbReference type="NCBI Taxonomy" id="2862362"/>
    <lineage>
        <taxon>Eukaryota</taxon>
        <taxon>Fungi</taxon>
        <taxon>Dikarya</taxon>
        <taxon>Basidiomycota</taxon>
        <taxon>Agaricomycotina</taxon>
        <taxon>Agaricomycetes</taxon>
        <taxon>Agaricomycetidae</taxon>
        <taxon>Agaricales</taxon>
        <taxon>Marasmiineae</taxon>
        <taxon>Mycenaceae</taxon>
        <taxon>Favolaschia</taxon>
    </lineage>
</organism>
<protein>
    <recommendedName>
        <fullName evidence="3">mRNA 3'-end-processing protein RNA14</fullName>
    </recommendedName>
</protein>
<gene>
    <name evidence="6" type="ORF">R3P38DRAFT_2780896</name>
</gene>
<sequence length="575" mass="64710">MTAKKIITDLSPAHMQARTVLRQLNNHLQALGNSTTGGIFLPGPPTFSGQERHLIGRWKAYLKWEGGNPLELEDKDRATLVARVGHAYRKAVICLRYYPEIWFMAFTWCTSVGQTAEAQSFLRSGLEANPDSFVLTYAEYAELLEKAELKKDQRDFSAVHAVYERFIASLRQNLARLTELDAEADIAANKTSEEPKDQNGILDNTSKSTTAPPPPYNPYKPELADRNRQFSSAWINYMRFARRSQGQTTCRDTFSKARKDMYIGWEAYEAAALMEYRCNAEDGRLVASRIFESGMKKFGTDASYVLAHLSFLLTVNDENNARALFERVIGTFLPADAKPIWECWSRSQYQYDDLEAVLEIQRRMTETYPNDAPIKRFAQRHTYNLIDAIADHDLGFEKTRKTATANLGTYASNPSYPAGGGPLVASHGQAGVKTSVDTPGPAPIIPNPNKRPPPPSDRKPTDYKRARPEDRERRRSPPPPARLDPPKEKKPVVLPTMLNWFVTQLPPRETFDGPVFNTDNLMSTLRTTVIPSSKNRVRLPPPAPPPSTSAVPGRPPLDYGPHQGPQSGFPRERRY</sequence>
<dbReference type="SUPFAM" id="SSF48452">
    <property type="entry name" value="TPR-like"/>
    <property type="match status" value="2"/>
</dbReference>
<keyword evidence="3" id="KW-0963">Cytoplasm</keyword>
<keyword evidence="2 3" id="KW-0539">Nucleus</keyword>
<evidence type="ECO:0000313" key="6">
    <source>
        <dbReference type="EMBL" id="KAK7021706.1"/>
    </source>
</evidence>
<keyword evidence="3" id="KW-0507">mRNA processing</keyword>
<comment type="caution">
    <text evidence="6">The sequence shown here is derived from an EMBL/GenBank/DDBJ whole genome shotgun (WGS) entry which is preliminary data.</text>
</comment>
<name>A0AAW0B9J2_9AGAR</name>
<dbReference type="InterPro" id="IPR008847">
    <property type="entry name" value="Suf"/>
</dbReference>
<evidence type="ECO:0000256" key="4">
    <source>
        <dbReference type="SAM" id="MobiDB-lite"/>
    </source>
</evidence>
<dbReference type="GO" id="GO:0003729">
    <property type="term" value="F:mRNA binding"/>
    <property type="evidence" value="ECO:0007669"/>
    <property type="project" value="TreeGrafter"/>
</dbReference>
<dbReference type="PANTHER" id="PTHR19980">
    <property type="entry name" value="RNA CLEAVAGE STIMULATION FACTOR"/>
    <property type="match status" value="1"/>
</dbReference>
<feature type="domain" description="Suppressor of forked" evidence="5">
    <location>
        <begin position="1"/>
        <end position="394"/>
    </location>
</feature>
<evidence type="ECO:0000313" key="7">
    <source>
        <dbReference type="Proteomes" id="UP001362999"/>
    </source>
</evidence>
<comment type="function">
    <text evidence="3">Component of the cleavage factor IA (CFIA) complex, which is involved in the endonucleolytic cleavage during polyadenylation-dependent pre-mRNA 3'-end formation.</text>
</comment>
<dbReference type="Gene3D" id="1.25.40.1040">
    <property type="match status" value="1"/>
</dbReference>
<feature type="region of interest" description="Disordered" evidence="4">
    <location>
        <begin position="420"/>
        <end position="490"/>
    </location>
</feature>
<dbReference type="Pfam" id="PF05843">
    <property type="entry name" value="Suf"/>
    <property type="match status" value="1"/>
</dbReference>
<dbReference type="PANTHER" id="PTHR19980:SF0">
    <property type="entry name" value="CLEAVAGE STIMULATION FACTOR SUBUNIT 3"/>
    <property type="match status" value="1"/>
</dbReference>
<dbReference type="GO" id="GO:0005634">
    <property type="term" value="C:nucleus"/>
    <property type="evidence" value="ECO:0007669"/>
    <property type="project" value="UniProtKB-SubCell"/>
</dbReference>
<dbReference type="AlphaFoldDB" id="A0AAW0B9J2"/>
<dbReference type="GO" id="GO:0005737">
    <property type="term" value="C:cytoplasm"/>
    <property type="evidence" value="ECO:0007669"/>
    <property type="project" value="UniProtKB-SubCell"/>
</dbReference>
<evidence type="ECO:0000256" key="1">
    <source>
        <dbReference type="ARBA" id="ARBA00022737"/>
    </source>
</evidence>
<dbReference type="GO" id="GO:0180010">
    <property type="term" value="P:co-transcriptional mRNA 3'-end processing, cleavage and polyadenylation pathway"/>
    <property type="evidence" value="ECO:0007669"/>
    <property type="project" value="UniProtKB-UniRule"/>
</dbReference>
<feature type="compositionally biased region" description="Polar residues" evidence="4">
    <location>
        <begin position="201"/>
        <end position="210"/>
    </location>
</feature>
<evidence type="ECO:0000259" key="5">
    <source>
        <dbReference type="Pfam" id="PF05843"/>
    </source>
</evidence>
<accession>A0AAW0B9J2</accession>
<feature type="region of interest" description="Disordered" evidence="4">
    <location>
        <begin position="188"/>
        <end position="222"/>
    </location>
</feature>
<feature type="compositionally biased region" description="Basic and acidic residues" evidence="4">
    <location>
        <begin position="456"/>
        <end position="475"/>
    </location>
</feature>